<feature type="compositionally biased region" description="Basic residues" evidence="1">
    <location>
        <begin position="19"/>
        <end position="28"/>
    </location>
</feature>
<dbReference type="PANTHER" id="PTHR30336:SF4">
    <property type="entry name" value="ENVELOPE BIOGENESIS FACTOR ELYC"/>
    <property type="match status" value="1"/>
</dbReference>
<dbReference type="InterPro" id="IPR003848">
    <property type="entry name" value="DUF218"/>
</dbReference>
<keyword evidence="5" id="KW-1185">Reference proteome</keyword>
<feature type="region of interest" description="Disordered" evidence="1">
    <location>
        <begin position="1"/>
        <end position="28"/>
    </location>
</feature>
<name>A0ABU1NQ96_9BACL</name>
<keyword evidence="2" id="KW-1133">Transmembrane helix</keyword>
<protein>
    <submittedName>
        <fullName evidence="4">Uncharacterized SAM-binding protein YcdF (DUF218 family)</fullName>
    </submittedName>
</protein>
<dbReference type="CDD" id="cd06259">
    <property type="entry name" value="YdcF-like"/>
    <property type="match status" value="1"/>
</dbReference>
<comment type="caution">
    <text evidence="4">The sequence shown here is derived from an EMBL/GenBank/DDBJ whole genome shotgun (WGS) entry which is preliminary data.</text>
</comment>
<dbReference type="InterPro" id="IPR051599">
    <property type="entry name" value="Cell_Envelope_Assoc"/>
</dbReference>
<dbReference type="EMBL" id="JAVDSB010000001">
    <property type="protein sequence ID" value="MDR6549640.1"/>
    <property type="molecule type" value="Genomic_DNA"/>
</dbReference>
<proteinExistence type="predicted"/>
<sequence length="236" mass="26613">MPVKPSMNKKQSAINPAPTKRKATTSKSKRPSKLYRLFVRTFQITLISFTLLVAWLVFIQWKVQVGPQQTLPKQVDIGIVLGASLRNDIPSPGLQERLDLAVDLYNQGRFKQLIVTGGLDHNGSKLTEAEGMRDYLVKKGVPKTGILIEPNATSTYENLLFSKQMMDEKSLVSSIIVTHKFHGSRSLDIAKTLGYIDPFVSTTKSEVLFMPYHDTRETLAYTNWYLTKLQLKLGLK</sequence>
<dbReference type="PANTHER" id="PTHR30336">
    <property type="entry name" value="INNER MEMBRANE PROTEIN, PROBABLE PERMEASE"/>
    <property type="match status" value="1"/>
</dbReference>
<dbReference type="Gene3D" id="3.40.50.620">
    <property type="entry name" value="HUPs"/>
    <property type="match status" value="1"/>
</dbReference>
<accession>A0ABU1NQ96</accession>
<dbReference type="InterPro" id="IPR014729">
    <property type="entry name" value="Rossmann-like_a/b/a_fold"/>
</dbReference>
<feature type="domain" description="DUF218" evidence="3">
    <location>
        <begin position="77"/>
        <end position="208"/>
    </location>
</feature>
<evidence type="ECO:0000256" key="1">
    <source>
        <dbReference type="SAM" id="MobiDB-lite"/>
    </source>
</evidence>
<dbReference type="Proteomes" id="UP001267290">
    <property type="component" value="Unassembled WGS sequence"/>
</dbReference>
<dbReference type="Pfam" id="PF02698">
    <property type="entry name" value="DUF218"/>
    <property type="match status" value="1"/>
</dbReference>
<keyword evidence="2" id="KW-0472">Membrane</keyword>
<reference evidence="4 5" key="1">
    <citation type="submission" date="2023-07" db="EMBL/GenBank/DDBJ databases">
        <title>Sorghum-associated microbial communities from plants grown in Nebraska, USA.</title>
        <authorList>
            <person name="Schachtman D."/>
        </authorList>
    </citation>
    <scope>NUCLEOTIDE SEQUENCE [LARGE SCALE GENOMIC DNA]</scope>
    <source>
        <strain evidence="4 5">CC258</strain>
    </source>
</reference>
<gene>
    <name evidence="4" type="ORF">J2736_000823</name>
</gene>
<evidence type="ECO:0000313" key="5">
    <source>
        <dbReference type="Proteomes" id="UP001267290"/>
    </source>
</evidence>
<evidence type="ECO:0000259" key="3">
    <source>
        <dbReference type="Pfam" id="PF02698"/>
    </source>
</evidence>
<keyword evidence="2" id="KW-0812">Transmembrane</keyword>
<feature type="transmembrane region" description="Helical" evidence="2">
    <location>
        <begin position="37"/>
        <end position="61"/>
    </location>
</feature>
<evidence type="ECO:0000256" key="2">
    <source>
        <dbReference type="SAM" id="Phobius"/>
    </source>
</evidence>
<evidence type="ECO:0000313" key="4">
    <source>
        <dbReference type="EMBL" id="MDR6549640.1"/>
    </source>
</evidence>
<organism evidence="4 5">
    <name type="scientific">Paenibacillus qinlingensis</name>
    <dbReference type="NCBI Taxonomy" id="1837343"/>
    <lineage>
        <taxon>Bacteria</taxon>
        <taxon>Bacillati</taxon>
        <taxon>Bacillota</taxon>
        <taxon>Bacilli</taxon>
        <taxon>Bacillales</taxon>
        <taxon>Paenibacillaceae</taxon>
        <taxon>Paenibacillus</taxon>
    </lineage>
</organism>